<name>A0A485PI37_LYNPA</name>
<protein>
    <recommendedName>
        <fullName evidence="1">non-specific serine/threonine protein kinase</fullName>
        <ecNumber evidence="1">2.7.11.1</ecNumber>
    </recommendedName>
</protein>
<evidence type="ECO:0000259" key="7">
    <source>
        <dbReference type="PROSITE" id="PS50011"/>
    </source>
</evidence>
<dbReference type="Gene3D" id="1.10.510.10">
    <property type="entry name" value="Transferase(Phosphotransferase) domain 1"/>
    <property type="match status" value="1"/>
</dbReference>
<reference evidence="8 9" key="1">
    <citation type="submission" date="2019-01" db="EMBL/GenBank/DDBJ databases">
        <authorList>
            <person name="Alioto T."/>
            <person name="Alioto T."/>
        </authorList>
    </citation>
    <scope>NUCLEOTIDE SEQUENCE [LARGE SCALE GENOMIC DNA]</scope>
</reference>
<dbReference type="GO" id="GO:0005524">
    <property type="term" value="F:ATP binding"/>
    <property type="evidence" value="ECO:0007669"/>
    <property type="project" value="UniProtKB-KW"/>
</dbReference>
<dbReference type="EMBL" id="CAAGRJ010034573">
    <property type="protein sequence ID" value="VFV43913.1"/>
    <property type="molecule type" value="Genomic_DNA"/>
</dbReference>
<gene>
    <name evidence="8" type="ORF">LYPA_23C000016</name>
</gene>
<evidence type="ECO:0000313" key="9">
    <source>
        <dbReference type="Proteomes" id="UP000386466"/>
    </source>
</evidence>
<dbReference type="GO" id="GO:0035556">
    <property type="term" value="P:intracellular signal transduction"/>
    <property type="evidence" value="ECO:0007669"/>
    <property type="project" value="TreeGrafter"/>
</dbReference>
<dbReference type="GO" id="GO:0004674">
    <property type="term" value="F:protein serine/threonine kinase activity"/>
    <property type="evidence" value="ECO:0007669"/>
    <property type="project" value="UniProtKB-KW"/>
</dbReference>
<evidence type="ECO:0000256" key="2">
    <source>
        <dbReference type="ARBA" id="ARBA00022527"/>
    </source>
</evidence>
<keyword evidence="9" id="KW-1185">Reference proteome</keyword>
<feature type="non-terminal residue" evidence="8">
    <location>
        <position position="91"/>
    </location>
</feature>
<dbReference type="EC" id="2.7.11.1" evidence="1"/>
<evidence type="ECO:0000256" key="3">
    <source>
        <dbReference type="ARBA" id="ARBA00022679"/>
    </source>
</evidence>
<evidence type="ECO:0000313" key="8">
    <source>
        <dbReference type="EMBL" id="VFV43913.1"/>
    </source>
</evidence>
<proteinExistence type="predicted"/>
<dbReference type="InterPro" id="IPR000719">
    <property type="entry name" value="Prot_kinase_dom"/>
</dbReference>
<keyword evidence="5 8" id="KW-0418">Kinase</keyword>
<organism evidence="8 9">
    <name type="scientific">Lynx pardinus</name>
    <name type="common">Iberian lynx</name>
    <name type="synonym">Felis pardina</name>
    <dbReference type="NCBI Taxonomy" id="191816"/>
    <lineage>
        <taxon>Eukaryota</taxon>
        <taxon>Metazoa</taxon>
        <taxon>Chordata</taxon>
        <taxon>Craniata</taxon>
        <taxon>Vertebrata</taxon>
        <taxon>Euteleostomi</taxon>
        <taxon>Mammalia</taxon>
        <taxon>Eutheria</taxon>
        <taxon>Laurasiatheria</taxon>
        <taxon>Carnivora</taxon>
        <taxon>Feliformia</taxon>
        <taxon>Felidae</taxon>
        <taxon>Felinae</taxon>
        <taxon>Lynx</taxon>
    </lineage>
</organism>
<dbReference type="Pfam" id="PF00069">
    <property type="entry name" value="Pkinase"/>
    <property type="match status" value="1"/>
</dbReference>
<dbReference type="SUPFAM" id="SSF56112">
    <property type="entry name" value="Protein kinase-like (PK-like)"/>
    <property type="match status" value="1"/>
</dbReference>
<evidence type="ECO:0000256" key="4">
    <source>
        <dbReference type="ARBA" id="ARBA00022741"/>
    </source>
</evidence>
<dbReference type="PANTHER" id="PTHR24346">
    <property type="entry name" value="MAP/MICROTUBULE AFFINITY-REGULATING KINASE"/>
    <property type="match status" value="1"/>
</dbReference>
<dbReference type="PANTHER" id="PTHR24346:SF82">
    <property type="entry name" value="KP78A-RELATED"/>
    <property type="match status" value="1"/>
</dbReference>
<dbReference type="InterPro" id="IPR011009">
    <property type="entry name" value="Kinase-like_dom_sf"/>
</dbReference>
<evidence type="ECO:0000256" key="6">
    <source>
        <dbReference type="ARBA" id="ARBA00022840"/>
    </source>
</evidence>
<accession>A0A485PI37</accession>
<evidence type="ECO:0000256" key="1">
    <source>
        <dbReference type="ARBA" id="ARBA00012513"/>
    </source>
</evidence>
<dbReference type="AlphaFoldDB" id="A0A485PI37"/>
<keyword evidence="4" id="KW-0547">Nucleotide-binding</keyword>
<sequence length="91" mass="10473">MEALNHTNTKEARGKFQQLVSTVQYRHQDGTIHKDLKPENLLCGMQLNIKISDFGFSNQFTIGHKWNTYSNSPPYATPELFLCQKVQRSTT</sequence>
<keyword evidence="6" id="KW-0067">ATP-binding</keyword>
<keyword evidence="3" id="KW-0808">Transferase</keyword>
<dbReference type="Proteomes" id="UP000386466">
    <property type="component" value="Unassembled WGS sequence"/>
</dbReference>
<evidence type="ECO:0000256" key="5">
    <source>
        <dbReference type="ARBA" id="ARBA00022777"/>
    </source>
</evidence>
<dbReference type="GO" id="GO:0005737">
    <property type="term" value="C:cytoplasm"/>
    <property type="evidence" value="ECO:0007669"/>
    <property type="project" value="TreeGrafter"/>
</dbReference>
<feature type="domain" description="Protein kinase" evidence="7">
    <location>
        <begin position="1"/>
        <end position="91"/>
    </location>
</feature>
<dbReference type="PROSITE" id="PS50011">
    <property type="entry name" value="PROTEIN_KINASE_DOM"/>
    <property type="match status" value="1"/>
</dbReference>
<keyword evidence="2" id="KW-0723">Serine/threonine-protein kinase</keyword>